<dbReference type="PANTHER" id="PTHR42723:SF1">
    <property type="entry name" value="CHLOROPHYLL SYNTHASE, CHLOROPLASTIC"/>
    <property type="match status" value="1"/>
</dbReference>
<dbReference type="GO" id="GO:0016765">
    <property type="term" value="F:transferase activity, transferring alkyl or aryl (other than methyl) groups"/>
    <property type="evidence" value="ECO:0007669"/>
    <property type="project" value="InterPro"/>
</dbReference>
<evidence type="ECO:0000256" key="2">
    <source>
        <dbReference type="ARBA" id="ARBA00022475"/>
    </source>
</evidence>
<feature type="transmembrane region" description="Helical" evidence="6">
    <location>
        <begin position="85"/>
        <end position="103"/>
    </location>
</feature>
<keyword evidence="4 6" id="KW-1133">Transmembrane helix</keyword>
<dbReference type="EC" id="2.5.1.-" evidence="7"/>
<dbReference type="Gene3D" id="1.10.357.140">
    <property type="entry name" value="UbiA prenyltransferase"/>
    <property type="match status" value="1"/>
</dbReference>
<keyword evidence="8" id="KW-1185">Reference proteome</keyword>
<evidence type="ECO:0000256" key="6">
    <source>
        <dbReference type="SAM" id="Phobius"/>
    </source>
</evidence>
<evidence type="ECO:0000256" key="5">
    <source>
        <dbReference type="ARBA" id="ARBA00023136"/>
    </source>
</evidence>
<comment type="subcellular location">
    <subcellularLocation>
        <location evidence="1">Membrane</location>
        <topology evidence="1">Multi-pass membrane protein</topology>
    </subcellularLocation>
</comment>
<organism evidence="7 8">
    <name type="scientific">Paludisphaera borealis</name>
    <dbReference type="NCBI Taxonomy" id="1387353"/>
    <lineage>
        <taxon>Bacteria</taxon>
        <taxon>Pseudomonadati</taxon>
        <taxon>Planctomycetota</taxon>
        <taxon>Planctomycetia</taxon>
        <taxon>Isosphaerales</taxon>
        <taxon>Isosphaeraceae</taxon>
        <taxon>Paludisphaera</taxon>
    </lineage>
</organism>
<evidence type="ECO:0000313" key="7">
    <source>
        <dbReference type="EMBL" id="APW63807.1"/>
    </source>
</evidence>
<dbReference type="Proteomes" id="UP000186309">
    <property type="component" value="Chromosome"/>
</dbReference>
<gene>
    <name evidence="7" type="primary">cyoE_2</name>
    <name evidence="7" type="ORF">BSF38_05384</name>
</gene>
<dbReference type="EMBL" id="CP019082">
    <property type="protein sequence ID" value="APW63807.1"/>
    <property type="molecule type" value="Genomic_DNA"/>
</dbReference>
<feature type="transmembrane region" description="Helical" evidence="6">
    <location>
        <begin position="285"/>
        <end position="303"/>
    </location>
</feature>
<keyword evidence="2" id="KW-1003">Cell membrane</keyword>
<evidence type="ECO:0000256" key="3">
    <source>
        <dbReference type="ARBA" id="ARBA00022692"/>
    </source>
</evidence>
<evidence type="ECO:0000313" key="8">
    <source>
        <dbReference type="Proteomes" id="UP000186309"/>
    </source>
</evidence>
<dbReference type="CDD" id="cd13964">
    <property type="entry name" value="PT_UbiA_1"/>
    <property type="match status" value="1"/>
</dbReference>
<reference evidence="8" key="1">
    <citation type="submission" date="2016-12" db="EMBL/GenBank/DDBJ databases">
        <title>Comparative genomics of four Isosphaeraceae planctomycetes: a common pool of plasmids and glycoside hydrolase genes.</title>
        <authorList>
            <person name="Ivanova A."/>
        </authorList>
    </citation>
    <scope>NUCLEOTIDE SEQUENCE [LARGE SCALE GENOMIC DNA]</scope>
    <source>
        <strain evidence="8">PX4</strain>
    </source>
</reference>
<dbReference type="Pfam" id="PF01040">
    <property type="entry name" value="UbiA"/>
    <property type="match status" value="1"/>
</dbReference>
<keyword evidence="5 6" id="KW-0472">Membrane</keyword>
<dbReference type="GO" id="GO:0016020">
    <property type="term" value="C:membrane"/>
    <property type="evidence" value="ECO:0007669"/>
    <property type="project" value="UniProtKB-SubCell"/>
</dbReference>
<dbReference type="PANTHER" id="PTHR42723">
    <property type="entry name" value="CHLOROPHYLL SYNTHASE"/>
    <property type="match status" value="1"/>
</dbReference>
<keyword evidence="3 6" id="KW-0812">Transmembrane</keyword>
<dbReference type="KEGG" id="pbor:BSF38_05384"/>
<dbReference type="InterPro" id="IPR050475">
    <property type="entry name" value="Prenyltransferase_related"/>
</dbReference>
<dbReference type="AlphaFoldDB" id="A0A1U7CXY7"/>
<protein>
    <submittedName>
        <fullName evidence="7">Protoheme IX farnesyltransferase</fullName>
        <ecNumber evidence="7">2.5.1.-</ecNumber>
    </submittedName>
</protein>
<keyword evidence="7" id="KW-0808">Transferase</keyword>
<evidence type="ECO:0000256" key="1">
    <source>
        <dbReference type="ARBA" id="ARBA00004141"/>
    </source>
</evidence>
<dbReference type="InterPro" id="IPR044878">
    <property type="entry name" value="UbiA_sf"/>
</dbReference>
<dbReference type="InterPro" id="IPR000537">
    <property type="entry name" value="UbiA_prenyltransferase"/>
</dbReference>
<proteinExistence type="predicted"/>
<accession>A0A1U7CXY7</accession>
<feature type="transmembrane region" description="Helical" evidence="6">
    <location>
        <begin position="192"/>
        <end position="211"/>
    </location>
</feature>
<dbReference type="OrthoDB" id="2908954at2"/>
<dbReference type="STRING" id="1387353.BSF38_05384"/>
<evidence type="ECO:0000256" key="4">
    <source>
        <dbReference type="ARBA" id="ARBA00022989"/>
    </source>
</evidence>
<feature type="transmembrane region" description="Helical" evidence="6">
    <location>
        <begin position="163"/>
        <end position="180"/>
    </location>
</feature>
<name>A0A1U7CXY7_9BACT</name>
<dbReference type="RefSeq" id="WP_076350114.1">
    <property type="nucleotide sequence ID" value="NZ_CP019082.1"/>
</dbReference>
<feature type="transmembrane region" description="Helical" evidence="6">
    <location>
        <begin position="261"/>
        <end position="279"/>
    </location>
</feature>
<feature type="transmembrane region" description="Helical" evidence="6">
    <location>
        <begin position="231"/>
        <end position="249"/>
    </location>
</feature>
<sequence length="305" mass="31355">MRRSVFPLLQLIRLPNVAAAGADSLAGWLLIGGALNAPARWLPLVGASMSLYAAGMALNDWFDVEVDRLERPARPLPSGRVSPRVAAGIGWGGLALGLLLAAAGAGGAVATLIVAALLAIAIVGYNAGLKHTILGPEVMGSCRGLNMLLGMSAAPALGGPAAWLAAGSFGLFVAGVTWISRSETKTGETRNLLIGLAIQNLAFLGLAGAALSPRRFPAPPVDPPLIPLEGLLVLVVVALTVNLAASRALREPSPRFLQGAVKTGVLSLVWIDVALVASIRGPQAALAVALFWPPAFVLARWLYST</sequence>